<dbReference type="RefSeq" id="WP_086077318.1">
    <property type="nucleotide sequence ID" value="NZ_CP021111.1"/>
</dbReference>
<keyword evidence="4" id="KW-1185">Reference proteome</keyword>
<dbReference type="InterPro" id="IPR015943">
    <property type="entry name" value="WD40/YVTN_repeat-like_dom_sf"/>
</dbReference>
<name>A0A1W6Z8H8_9BORD</name>
<evidence type="ECO:0000313" key="4">
    <source>
        <dbReference type="Proteomes" id="UP000194161"/>
    </source>
</evidence>
<dbReference type="SUPFAM" id="SSF50969">
    <property type="entry name" value="YVTN repeat-like/Quinoprotein amine dehydrogenase"/>
    <property type="match status" value="1"/>
</dbReference>
<gene>
    <name evidence="3" type="ORF">CAL15_03550</name>
</gene>
<feature type="domain" description="DUF6923" evidence="2">
    <location>
        <begin position="96"/>
        <end position="172"/>
    </location>
</feature>
<dbReference type="EMBL" id="CP021111">
    <property type="protein sequence ID" value="ARP93535.1"/>
    <property type="molecule type" value="Genomic_DNA"/>
</dbReference>
<evidence type="ECO:0000259" key="2">
    <source>
        <dbReference type="Pfam" id="PF21959"/>
    </source>
</evidence>
<dbReference type="STRING" id="463040.CAL15_03550"/>
<dbReference type="Gene3D" id="2.130.10.10">
    <property type="entry name" value="YVTN repeat-like/Quinoprotein amine dehydrogenase"/>
    <property type="match status" value="1"/>
</dbReference>
<evidence type="ECO:0000313" key="3">
    <source>
        <dbReference type="EMBL" id="ARP93535.1"/>
    </source>
</evidence>
<dbReference type="AlphaFoldDB" id="A0A1W6Z8H8"/>
<accession>A0A1W6Z8H8</accession>
<protein>
    <submittedName>
        <fullName evidence="3">Glutamine cyclotransferase</fullName>
    </submittedName>
</protein>
<dbReference type="Pfam" id="PF21959">
    <property type="entry name" value="DUF6923"/>
    <property type="match status" value="1"/>
</dbReference>
<feature type="region of interest" description="Disordered" evidence="1">
    <location>
        <begin position="201"/>
        <end position="220"/>
    </location>
</feature>
<keyword evidence="3" id="KW-0808">Transferase</keyword>
<sequence>MDTHTAEVIREYGPFADAATVHGVSYDGRRVWYATGERMVALDPHSGQLVHALDVAGDAGTAFDGRHLYQIVGNRIHKLDPDSGRVLADIPAPEGLNSGMAWAEGSLWVGQYRARRIHQVDPATGNILRTIPSNRHVTGITWVDGELWHGTWEDDASELLRIDPATGSVLMTLQMPKGMTISGVESDGAELIYCGGGGSGKVRAVRRPRRAGSTEDRDKR</sequence>
<dbReference type="Proteomes" id="UP000194161">
    <property type="component" value="Chromosome"/>
</dbReference>
<dbReference type="KEGG" id="bgm:CAL15_03550"/>
<dbReference type="InterPro" id="IPR054215">
    <property type="entry name" value="DUF6923"/>
</dbReference>
<dbReference type="GO" id="GO:0016740">
    <property type="term" value="F:transferase activity"/>
    <property type="evidence" value="ECO:0007669"/>
    <property type="project" value="UniProtKB-KW"/>
</dbReference>
<evidence type="ECO:0000256" key="1">
    <source>
        <dbReference type="SAM" id="MobiDB-lite"/>
    </source>
</evidence>
<dbReference type="InterPro" id="IPR011044">
    <property type="entry name" value="Quino_amine_DH_bsu"/>
</dbReference>
<proteinExistence type="predicted"/>
<organism evidence="3 4">
    <name type="scientific">Bordetella genomosp. 13</name>
    <dbReference type="NCBI Taxonomy" id="463040"/>
    <lineage>
        <taxon>Bacteria</taxon>
        <taxon>Pseudomonadati</taxon>
        <taxon>Pseudomonadota</taxon>
        <taxon>Betaproteobacteria</taxon>
        <taxon>Burkholderiales</taxon>
        <taxon>Alcaligenaceae</taxon>
        <taxon>Bordetella</taxon>
    </lineage>
</organism>
<dbReference type="OrthoDB" id="7767370at2"/>
<reference evidence="3 4" key="1">
    <citation type="submission" date="2017-05" db="EMBL/GenBank/DDBJ databases">
        <title>Complete and WGS of Bordetella genogroups.</title>
        <authorList>
            <person name="Spilker T."/>
            <person name="LiPuma J."/>
        </authorList>
    </citation>
    <scope>NUCLEOTIDE SEQUENCE [LARGE SCALE GENOMIC DNA]</scope>
    <source>
        <strain evidence="3 4">AU7206</strain>
    </source>
</reference>